<dbReference type="PANTHER" id="PTHR31247:SF5">
    <property type="entry name" value="DUF4203 DOMAIN-CONTAINING PROTEIN"/>
    <property type="match status" value="1"/>
</dbReference>
<keyword evidence="3 7" id="KW-0812">Transmembrane</keyword>
<dbReference type="PANTHER" id="PTHR31247">
    <property type="entry name" value="TRANSMEMBRANE PROTEIN 198 FAMILY MEMBER"/>
    <property type="match status" value="1"/>
</dbReference>
<evidence type="ECO:0000256" key="6">
    <source>
        <dbReference type="ARBA" id="ARBA00049737"/>
    </source>
</evidence>
<accession>A0A9N9FFD1</accession>
<dbReference type="Proteomes" id="UP000789572">
    <property type="component" value="Unassembled WGS sequence"/>
</dbReference>
<feature type="transmembrane region" description="Helical" evidence="7">
    <location>
        <begin position="192"/>
        <end position="211"/>
    </location>
</feature>
<protein>
    <recommendedName>
        <fullName evidence="6">Transmembrane protein 198</fullName>
    </recommendedName>
</protein>
<name>A0A9N9FFD1_9GLOM</name>
<proteinExistence type="inferred from homology"/>
<dbReference type="EMBL" id="CAJVPJ010000507">
    <property type="protein sequence ID" value="CAG8531955.1"/>
    <property type="molecule type" value="Genomic_DNA"/>
</dbReference>
<evidence type="ECO:0000313" key="11">
    <source>
        <dbReference type="Proteomes" id="UP000789572"/>
    </source>
</evidence>
<dbReference type="InterPro" id="IPR040236">
    <property type="entry name" value="TMEM198"/>
</dbReference>
<evidence type="ECO:0000256" key="4">
    <source>
        <dbReference type="ARBA" id="ARBA00022989"/>
    </source>
</evidence>
<feature type="transmembrane region" description="Helical" evidence="7">
    <location>
        <begin position="165"/>
        <end position="185"/>
    </location>
</feature>
<feature type="signal peptide" evidence="8">
    <location>
        <begin position="1"/>
        <end position="29"/>
    </location>
</feature>
<feature type="transmembrane region" description="Helical" evidence="7">
    <location>
        <begin position="106"/>
        <end position="127"/>
    </location>
</feature>
<comment type="caution">
    <text evidence="10">The sequence shown here is derived from an EMBL/GenBank/DDBJ whole genome shotgun (WGS) entry which is preliminary data.</text>
</comment>
<feature type="transmembrane region" description="Helical" evidence="7">
    <location>
        <begin position="73"/>
        <end position="94"/>
    </location>
</feature>
<keyword evidence="4 7" id="KW-1133">Transmembrane helix</keyword>
<dbReference type="AlphaFoldDB" id="A0A9N9FFD1"/>
<evidence type="ECO:0000256" key="2">
    <source>
        <dbReference type="ARBA" id="ARBA00006244"/>
    </source>
</evidence>
<feature type="domain" description="TM7S3/TM198-like" evidence="9">
    <location>
        <begin position="53"/>
        <end position="253"/>
    </location>
</feature>
<keyword evidence="11" id="KW-1185">Reference proteome</keyword>
<evidence type="ECO:0000256" key="7">
    <source>
        <dbReference type="SAM" id="Phobius"/>
    </source>
</evidence>
<keyword evidence="8" id="KW-0732">Signal</keyword>
<evidence type="ECO:0000313" key="10">
    <source>
        <dbReference type="EMBL" id="CAG8531955.1"/>
    </source>
</evidence>
<gene>
    <name evidence="10" type="ORF">POCULU_LOCUS4104</name>
</gene>
<feature type="transmembrane region" description="Helical" evidence="7">
    <location>
        <begin position="231"/>
        <end position="251"/>
    </location>
</feature>
<feature type="transmembrane region" description="Helical" evidence="7">
    <location>
        <begin position="132"/>
        <end position="153"/>
    </location>
</feature>
<keyword evidence="5 7" id="KW-0472">Membrane</keyword>
<organism evidence="10 11">
    <name type="scientific">Paraglomus occultum</name>
    <dbReference type="NCBI Taxonomy" id="144539"/>
    <lineage>
        <taxon>Eukaryota</taxon>
        <taxon>Fungi</taxon>
        <taxon>Fungi incertae sedis</taxon>
        <taxon>Mucoromycota</taxon>
        <taxon>Glomeromycotina</taxon>
        <taxon>Glomeromycetes</taxon>
        <taxon>Paraglomerales</taxon>
        <taxon>Paraglomeraceae</taxon>
        <taxon>Paraglomus</taxon>
    </lineage>
</organism>
<feature type="chain" id="PRO_5040311677" description="Transmembrane protein 198" evidence="8">
    <location>
        <begin position="30"/>
        <end position="289"/>
    </location>
</feature>
<comment type="similarity">
    <text evidence="2">Belongs to the TMEM198 family.</text>
</comment>
<dbReference type="InterPro" id="IPR025256">
    <property type="entry name" value="TM7S3/TM198-like_dom"/>
</dbReference>
<dbReference type="GO" id="GO:0005886">
    <property type="term" value="C:plasma membrane"/>
    <property type="evidence" value="ECO:0007669"/>
    <property type="project" value="TreeGrafter"/>
</dbReference>
<dbReference type="OrthoDB" id="102260at2759"/>
<comment type="subcellular location">
    <subcellularLocation>
        <location evidence="1">Membrane</location>
        <topology evidence="1">Multi-pass membrane protein</topology>
    </subcellularLocation>
</comment>
<evidence type="ECO:0000256" key="8">
    <source>
        <dbReference type="SAM" id="SignalP"/>
    </source>
</evidence>
<evidence type="ECO:0000256" key="3">
    <source>
        <dbReference type="ARBA" id="ARBA00022692"/>
    </source>
</evidence>
<evidence type="ECO:0000259" key="9">
    <source>
        <dbReference type="Pfam" id="PF13886"/>
    </source>
</evidence>
<evidence type="ECO:0000256" key="1">
    <source>
        <dbReference type="ARBA" id="ARBA00004141"/>
    </source>
</evidence>
<sequence>MAAMFSSKLQLLRLTLLLCLYQLASTVFAAPRPPPFDVTPQNTKLTAGRVVMGIILIAVGIFYCFFGRRYFRISMFILGFYVGAVIAWIILLNAEPDGGYAGSEAVTEAILVVVSIVVGLLFGALFLCFSTLVVWVLGGVAGYALALFILSFGSGGLIHSRAGRIVFIIAFIIAGIVFTVCFPNLAIILGTAFIGAFSIILGIDMFARTGFTETFSSMQNVNKDTLEYRVSGRVVGMLIGMIVLFLLGTIVQWHYFRTYKFGYYDPAAKRRFGLGPWRWGRRRNRAPVV</sequence>
<dbReference type="Pfam" id="PF13886">
    <property type="entry name" value="TM7S3_TM198"/>
    <property type="match status" value="1"/>
</dbReference>
<evidence type="ECO:0000256" key="5">
    <source>
        <dbReference type="ARBA" id="ARBA00023136"/>
    </source>
</evidence>
<reference evidence="10" key="1">
    <citation type="submission" date="2021-06" db="EMBL/GenBank/DDBJ databases">
        <authorList>
            <person name="Kallberg Y."/>
            <person name="Tangrot J."/>
            <person name="Rosling A."/>
        </authorList>
    </citation>
    <scope>NUCLEOTIDE SEQUENCE</scope>
    <source>
        <strain evidence="10">IA702</strain>
    </source>
</reference>
<feature type="transmembrane region" description="Helical" evidence="7">
    <location>
        <begin position="45"/>
        <end position="66"/>
    </location>
</feature>